<name>A0ABN2AGI8_9ACTN</name>
<dbReference type="CDD" id="cd07938">
    <property type="entry name" value="DRE_TIM_HMGL"/>
    <property type="match status" value="1"/>
</dbReference>
<evidence type="ECO:0000259" key="4">
    <source>
        <dbReference type="PROSITE" id="PS50991"/>
    </source>
</evidence>
<organism evidence="5 6">
    <name type="scientific">Nocardioides humi</name>
    <dbReference type="NCBI Taxonomy" id="449461"/>
    <lineage>
        <taxon>Bacteria</taxon>
        <taxon>Bacillati</taxon>
        <taxon>Actinomycetota</taxon>
        <taxon>Actinomycetes</taxon>
        <taxon>Propionibacteriales</taxon>
        <taxon>Nocardioidaceae</taxon>
        <taxon>Nocardioides</taxon>
    </lineage>
</organism>
<dbReference type="InterPro" id="IPR000891">
    <property type="entry name" value="PYR_CT"/>
</dbReference>
<dbReference type="GO" id="GO:0016829">
    <property type="term" value="F:lyase activity"/>
    <property type="evidence" value="ECO:0007669"/>
    <property type="project" value="UniProtKB-KW"/>
</dbReference>
<keyword evidence="2" id="KW-0479">Metal-binding</keyword>
<dbReference type="PANTHER" id="PTHR42738">
    <property type="entry name" value="HYDROXYMETHYLGLUTARYL-COA LYASE"/>
    <property type="match status" value="1"/>
</dbReference>
<keyword evidence="3 5" id="KW-0456">Lyase</keyword>
<accession>A0ABN2AGI8</accession>
<gene>
    <name evidence="5" type="ORF">GCM10009788_23190</name>
</gene>
<proteinExistence type="inferred from homology"/>
<dbReference type="PANTHER" id="PTHR42738:SF7">
    <property type="entry name" value="HYDROXYMETHYLGLUTARYL-COA LYASE"/>
    <property type="match status" value="1"/>
</dbReference>
<evidence type="ECO:0000256" key="3">
    <source>
        <dbReference type="ARBA" id="ARBA00023239"/>
    </source>
</evidence>
<dbReference type="InterPro" id="IPR043594">
    <property type="entry name" value="HMGL"/>
</dbReference>
<dbReference type="NCBIfam" id="NF004283">
    <property type="entry name" value="PRK05692.1"/>
    <property type="match status" value="1"/>
</dbReference>
<sequence>MTGVEVVEVGPRDGLQNEATIVSVADKVRFVELALAAGVRRMEAVSFVRPDAVPQMADAEAVMARVPRRDDVSYIGLVLNRRGFTRAVDAGVDEVNLVVAASESFNRRNQNAGTEELAAMVEEVVAESVAAGLPASVTIATAFGCPFEGEVPPDVVVDLAARAGVAGAVEIAVADTIGVGVPGQVRVLVDGIRSVSTARLRAHFHNTRNTGYANAVAAVDAGVGVLDASIGGIGGCPFAPRATGNIATEDLVYLLDRSGLPSGLTVPELVRAAEFIGERLGHAVPSLVSKAGGFPTGDAA</sequence>
<dbReference type="InterPro" id="IPR013785">
    <property type="entry name" value="Aldolase_TIM"/>
</dbReference>
<evidence type="ECO:0000313" key="6">
    <source>
        <dbReference type="Proteomes" id="UP001500842"/>
    </source>
</evidence>
<feature type="domain" description="Pyruvate carboxyltransferase" evidence="4">
    <location>
        <begin position="4"/>
        <end position="270"/>
    </location>
</feature>
<dbReference type="Proteomes" id="UP001500842">
    <property type="component" value="Unassembled WGS sequence"/>
</dbReference>
<reference evidence="5 6" key="1">
    <citation type="journal article" date="2019" name="Int. J. Syst. Evol. Microbiol.">
        <title>The Global Catalogue of Microorganisms (GCM) 10K type strain sequencing project: providing services to taxonomists for standard genome sequencing and annotation.</title>
        <authorList>
            <consortium name="The Broad Institute Genomics Platform"/>
            <consortium name="The Broad Institute Genome Sequencing Center for Infectious Disease"/>
            <person name="Wu L."/>
            <person name="Ma J."/>
        </authorList>
    </citation>
    <scope>NUCLEOTIDE SEQUENCE [LARGE SCALE GENOMIC DNA]</scope>
    <source>
        <strain evidence="5 6">JCM 14942</strain>
    </source>
</reference>
<dbReference type="RefSeq" id="WP_219996077.1">
    <property type="nucleotide sequence ID" value="NZ_BAAAOR010000016.1"/>
</dbReference>
<protein>
    <submittedName>
        <fullName evidence="5">Hydroxymethylglutaryl-CoA lyase</fullName>
    </submittedName>
</protein>
<evidence type="ECO:0000256" key="1">
    <source>
        <dbReference type="ARBA" id="ARBA00009405"/>
    </source>
</evidence>
<dbReference type="EMBL" id="BAAAOR010000016">
    <property type="protein sequence ID" value="GAA1518499.1"/>
    <property type="molecule type" value="Genomic_DNA"/>
</dbReference>
<keyword evidence="6" id="KW-1185">Reference proteome</keyword>
<dbReference type="PROSITE" id="PS50991">
    <property type="entry name" value="PYR_CT"/>
    <property type="match status" value="1"/>
</dbReference>
<dbReference type="SUPFAM" id="SSF51569">
    <property type="entry name" value="Aldolase"/>
    <property type="match status" value="1"/>
</dbReference>
<evidence type="ECO:0000313" key="5">
    <source>
        <dbReference type="EMBL" id="GAA1518499.1"/>
    </source>
</evidence>
<evidence type="ECO:0000256" key="2">
    <source>
        <dbReference type="ARBA" id="ARBA00022723"/>
    </source>
</evidence>
<dbReference type="Gene3D" id="3.20.20.70">
    <property type="entry name" value="Aldolase class I"/>
    <property type="match status" value="1"/>
</dbReference>
<comment type="caution">
    <text evidence="5">The sequence shown here is derived from an EMBL/GenBank/DDBJ whole genome shotgun (WGS) entry which is preliminary data.</text>
</comment>
<comment type="similarity">
    <text evidence="1">Belongs to the HMG-CoA lyase family.</text>
</comment>
<dbReference type="Pfam" id="PF00682">
    <property type="entry name" value="HMGL-like"/>
    <property type="match status" value="1"/>
</dbReference>